<evidence type="ECO:0000313" key="2">
    <source>
        <dbReference type="EMBL" id="MBB5139111.1"/>
    </source>
</evidence>
<dbReference type="NCBIfam" id="NF040565">
    <property type="entry name" value="SCO2521_fam"/>
    <property type="match status" value="1"/>
</dbReference>
<accession>A0A840PMU9</accession>
<dbReference type="Proteomes" id="UP000578449">
    <property type="component" value="Unassembled WGS sequence"/>
</dbReference>
<dbReference type="EMBL" id="JACHGN010000027">
    <property type="protein sequence ID" value="MBB5139111.1"/>
    <property type="molecule type" value="Genomic_DNA"/>
</dbReference>
<reference evidence="2 3" key="1">
    <citation type="submission" date="2020-08" db="EMBL/GenBank/DDBJ databases">
        <title>Genomic Encyclopedia of Type Strains, Phase IV (KMG-IV): sequencing the most valuable type-strain genomes for metagenomic binning, comparative biology and taxonomic classification.</title>
        <authorList>
            <person name="Goeker M."/>
        </authorList>
    </citation>
    <scope>NUCLEOTIDE SEQUENCE [LARGE SCALE GENOMIC DNA]</scope>
    <source>
        <strain evidence="2 3">DSM 45615</strain>
    </source>
</reference>
<proteinExistence type="predicted"/>
<name>A0A840PMU9_9ACTN</name>
<dbReference type="RefSeq" id="WP_185055948.1">
    <property type="nucleotide sequence ID" value="NZ_BAABIX010000016.1"/>
</dbReference>
<evidence type="ECO:0000256" key="1">
    <source>
        <dbReference type="SAM" id="MobiDB-lite"/>
    </source>
</evidence>
<protein>
    <submittedName>
        <fullName evidence="2">Uncharacterized protein</fullName>
    </submittedName>
</protein>
<feature type="region of interest" description="Disordered" evidence="1">
    <location>
        <begin position="309"/>
        <end position="328"/>
    </location>
</feature>
<comment type="caution">
    <text evidence="2">The sequence shown here is derived from an EMBL/GenBank/DDBJ whole genome shotgun (WGS) entry which is preliminary data.</text>
</comment>
<evidence type="ECO:0000313" key="3">
    <source>
        <dbReference type="Proteomes" id="UP000578449"/>
    </source>
</evidence>
<keyword evidence="3" id="KW-1185">Reference proteome</keyword>
<dbReference type="InterPro" id="IPR049749">
    <property type="entry name" value="SCO2521-like"/>
</dbReference>
<gene>
    <name evidence="2" type="ORF">HNP84_008874</name>
</gene>
<dbReference type="AlphaFoldDB" id="A0A840PMU9"/>
<feature type="compositionally biased region" description="Basic and acidic residues" evidence="1">
    <location>
        <begin position="309"/>
        <end position="319"/>
    </location>
</feature>
<sequence length="328" mass="35546">MLIMGEVQTGLLRNLGELGEPKCREVLGLVSGEEPRTSMRPLPYAISPEQFTGVDCRLPGVSGARIRGTGTVAQHAVIVGGRVLQASAYATVVAGAADHRLPWSHYLARPGDIEVHGRPRWADMAEGFMAAEMPMDALNLSAIGGRLMAAVQESPHLDGKTPFKSTRTHLRWVLWRGEAGAPPLLLTLGKGSLRTLRLTGEPATDVTAFCEDLALHDWLLTTIQAIIQRALIGTAAPSQIAARLAPAIDHLMHLWMPGARVPDSYQHLWKELERRPGFSRQWASSVTRIRDQIAVNTLSLLSAAVMTESGHEPDGDISPHRGASQDDP</sequence>
<organism evidence="2 3">
    <name type="scientific">Thermocatellispora tengchongensis</name>
    <dbReference type="NCBI Taxonomy" id="1073253"/>
    <lineage>
        <taxon>Bacteria</taxon>
        <taxon>Bacillati</taxon>
        <taxon>Actinomycetota</taxon>
        <taxon>Actinomycetes</taxon>
        <taxon>Streptosporangiales</taxon>
        <taxon>Streptosporangiaceae</taxon>
        <taxon>Thermocatellispora</taxon>
    </lineage>
</organism>